<gene>
    <name evidence="1" type="ORF">HALOF300_05333</name>
</gene>
<protein>
    <submittedName>
        <fullName evidence="1">Uncharacterized protein</fullName>
    </submittedName>
</protein>
<name>A0A7M4DT31_9MICO</name>
<reference evidence="1 2" key="1">
    <citation type="submission" date="2019-11" db="EMBL/GenBank/DDBJ databases">
        <authorList>
            <person name="Criscuolo A."/>
        </authorList>
    </citation>
    <scope>NUCLEOTIDE SEQUENCE [LARGE SCALE GENOMIC DNA]</scope>
    <source>
        <strain evidence="1">CIP111667</strain>
    </source>
</reference>
<organism evidence="1 2">
    <name type="scientific">Occultella aeris</name>
    <dbReference type="NCBI Taxonomy" id="2761496"/>
    <lineage>
        <taxon>Bacteria</taxon>
        <taxon>Bacillati</taxon>
        <taxon>Actinomycetota</taxon>
        <taxon>Actinomycetes</taxon>
        <taxon>Micrococcales</taxon>
        <taxon>Ruaniaceae</taxon>
        <taxon>Occultella</taxon>
    </lineage>
</organism>
<sequence>MQELSGRLEAQPLIHRNRLATGMDGHTKGSELCCVPASGVHERRADPLAALLRHDEDALDVRR</sequence>
<dbReference type="EMBL" id="CACRYJ010000071">
    <property type="protein sequence ID" value="VZO40625.1"/>
    <property type="molecule type" value="Genomic_DNA"/>
</dbReference>
<dbReference type="Proteomes" id="UP000419743">
    <property type="component" value="Unassembled WGS sequence"/>
</dbReference>
<dbReference type="AlphaFoldDB" id="A0A7M4DT31"/>
<comment type="caution">
    <text evidence="1">The sequence shown here is derived from an EMBL/GenBank/DDBJ whole genome shotgun (WGS) entry which is preliminary data.</text>
</comment>
<evidence type="ECO:0000313" key="1">
    <source>
        <dbReference type="EMBL" id="VZO40625.1"/>
    </source>
</evidence>
<evidence type="ECO:0000313" key="2">
    <source>
        <dbReference type="Proteomes" id="UP000419743"/>
    </source>
</evidence>
<accession>A0A7M4DT31</accession>
<keyword evidence="2" id="KW-1185">Reference proteome</keyword>
<proteinExistence type="predicted"/>